<protein>
    <recommendedName>
        <fullName evidence="5">C2H2-type domain-containing protein</fullName>
    </recommendedName>
</protein>
<keyword evidence="2" id="KW-1133">Transmembrane helix</keyword>
<evidence type="ECO:0000256" key="1">
    <source>
        <dbReference type="SAM" id="MobiDB-lite"/>
    </source>
</evidence>
<dbReference type="AlphaFoldDB" id="A0A851GGI0"/>
<proteinExistence type="predicted"/>
<comment type="caution">
    <text evidence="3">The sequence shown here is derived from an EMBL/GenBank/DDBJ whole genome shotgun (WGS) entry which is preliminary data.</text>
</comment>
<keyword evidence="4" id="KW-1185">Reference proteome</keyword>
<keyword evidence="2" id="KW-0472">Membrane</keyword>
<keyword evidence="2" id="KW-0812">Transmembrane</keyword>
<feature type="region of interest" description="Disordered" evidence="1">
    <location>
        <begin position="100"/>
        <end position="122"/>
    </location>
</feature>
<evidence type="ECO:0008006" key="5">
    <source>
        <dbReference type="Google" id="ProtNLM"/>
    </source>
</evidence>
<sequence length="122" mass="13516">MNILIAMSAIGVLAYGAYTYDQKLVYCGVGVGALWLISVSLFMVKGGSLKCPLCMNPVWASRKCQKHSRVKPALGVSYRLGIATSVAFRGHYRCPYCGERFSAHKSHPTRREQSSGRMKRAR</sequence>
<evidence type="ECO:0000313" key="3">
    <source>
        <dbReference type="EMBL" id="NWK56633.1"/>
    </source>
</evidence>
<dbReference type="RefSeq" id="WP_178933434.1">
    <property type="nucleotide sequence ID" value="NZ_JACBAZ010000005.1"/>
</dbReference>
<name>A0A851GGI0_9BACT</name>
<dbReference type="Proteomes" id="UP000557872">
    <property type="component" value="Unassembled WGS sequence"/>
</dbReference>
<organism evidence="3 4">
    <name type="scientific">Oceaniferula marina</name>
    <dbReference type="NCBI Taxonomy" id="2748318"/>
    <lineage>
        <taxon>Bacteria</taxon>
        <taxon>Pseudomonadati</taxon>
        <taxon>Verrucomicrobiota</taxon>
        <taxon>Verrucomicrobiia</taxon>
        <taxon>Verrucomicrobiales</taxon>
        <taxon>Verrucomicrobiaceae</taxon>
        <taxon>Oceaniferula</taxon>
    </lineage>
</organism>
<evidence type="ECO:0000256" key="2">
    <source>
        <dbReference type="SAM" id="Phobius"/>
    </source>
</evidence>
<gene>
    <name evidence="3" type="ORF">HW115_13505</name>
</gene>
<feature type="transmembrane region" description="Helical" evidence="2">
    <location>
        <begin position="24"/>
        <end position="44"/>
    </location>
</feature>
<accession>A0A851GGI0</accession>
<evidence type="ECO:0000313" key="4">
    <source>
        <dbReference type="Proteomes" id="UP000557872"/>
    </source>
</evidence>
<dbReference type="EMBL" id="JACBAZ010000005">
    <property type="protein sequence ID" value="NWK56633.1"/>
    <property type="molecule type" value="Genomic_DNA"/>
</dbReference>
<reference evidence="3 4" key="1">
    <citation type="submission" date="2020-07" db="EMBL/GenBank/DDBJ databases">
        <title>Roseicoccus Jingziensis gen. nov., sp. nov., isolated from coastal seawater.</title>
        <authorList>
            <person name="Feng X."/>
        </authorList>
    </citation>
    <scope>NUCLEOTIDE SEQUENCE [LARGE SCALE GENOMIC DNA]</scope>
    <source>
        <strain evidence="3 4">N1E253</strain>
    </source>
</reference>